<feature type="compositionally biased region" description="Basic and acidic residues" evidence="2">
    <location>
        <begin position="109"/>
        <end position="132"/>
    </location>
</feature>
<dbReference type="EMBL" id="PQIB02000011">
    <property type="protein sequence ID" value="RLM85095.1"/>
    <property type="molecule type" value="Genomic_DNA"/>
</dbReference>
<evidence type="ECO:0000313" key="4">
    <source>
        <dbReference type="Proteomes" id="UP000275267"/>
    </source>
</evidence>
<evidence type="ECO:0000256" key="1">
    <source>
        <dbReference type="SAM" id="Coils"/>
    </source>
</evidence>
<dbReference type="AlphaFoldDB" id="A0A3L6QQU8"/>
<dbReference type="STRING" id="4540.A0A3L6QQU8"/>
<dbReference type="InterPro" id="IPR011990">
    <property type="entry name" value="TPR-like_helical_dom_sf"/>
</dbReference>
<dbReference type="OrthoDB" id="2012659at2759"/>
<evidence type="ECO:0000313" key="3">
    <source>
        <dbReference type="EMBL" id="RLM85095.1"/>
    </source>
</evidence>
<gene>
    <name evidence="3" type="ORF">C2845_PM04G18370</name>
</gene>
<name>A0A3L6QQU8_PANMI</name>
<proteinExistence type="predicted"/>
<protein>
    <submittedName>
        <fullName evidence="3">Protein SLOW GREEN 1, chloroplastic-like</fullName>
    </submittedName>
</protein>
<sequence>MAMKFILPTTIPTASASLLSPLKPNRFGIPPKPPRFSRVPCISPSLKTPTVGVLSSVASTSRTLLFLLAAGLLSLSGVRPLPALASAPPPTLQPQEIEGQDDEDEQQESEERNQEVEKAEVKEKEEQHEDEVKEMRMYSAILSRNPGDVDAVKCALYAKMRRADWGGLLRYARRLRDAEPGEVEWRLMVAQLHELSGDLAEAERQFREVLAEEPLLVRALHGQLDVASEKLQNLIDEDPRDFRPHLCQGIVYALLDRKEDADKQFDIYRSLVPDEFPDKSFISDVILAAKMESDDRIQKEFGSEFLSKK</sequence>
<feature type="region of interest" description="Disordered" evidence="2">
    <location>
        <begin position="84"/>
        <end position="132"/>
    </location>
</feature>
<feature type="compositionally biased region" description="Acidic residues" evidence="2">
    <location>
        <begin position="98"/>
        <end position="108"/>
    </location>
</feature>
<evidence type="ECO:0000256" key="2">
    <source>
        <dbReference type="SAM" id="MobiDB-lite"/>
    </source>
</evidence>
<dbReference type="Proteomes" id="UP000275267">
    <property type="component" value="Unassembled WGS sequence"/>
</dbReference>
<dbReference type="SUPFAM" id="SSF48452">
    <property type="entry name" value="TPR-like"/>
    <property type="match status" value="1"/>
</dbReference>
<accession>A0A3L6QQU8</accession>
<feature type="coiled-coil region" evidence="1">
    <location>
        <begin position="192"/>
        <end position="237"/>
    </location>
</feature>
<dbReference type="Gene3D" id="1.25.40.10">
    <property type="entry name" value="Tetratricopeptide repeat domain"/>
    <property type="match status" value="1"/>
</dbReference>
<keyword evidence="1" id="KW-0175">Coiled coil</keyword>
<organism evidence="3 4">
    <name type="scientific">Panicum miliaceum</name>
    <name type="common">Proso millet</name>
    <name type="synonym">Broomcorn millet</name>
    <dbReference type="NCBI Taxonomy" id="4540"/>
    <lineage>
        <taxon>Eukaryota</taxon>
        <taxon>Viridiplantae</taxon>
        <taxon>Streptophyta</taxon>
        <taxon>Embryophyta</taxon>
        <taxon>Tracheophyta</taxon>
        <taxon>Spermatophyta</taxon>
        <taxon>Magnoliopsida</taxon>
        <taxon>Liliopsida</taxon>
        <taxon>Poales</taxon>
        <taxon>Poaceae</taxon>
        <taxon>PACMAD clade</taxon>
        <taxon>Panicoideae</taxon>
        <taxon>Panicodae</taxon>
        <taxon>Paniceae</taxon>
        <taxon>Panicinae</taxon>
        <taxon>Panicum</taxon>
        <taxon>Panicum sect. Panicum</taxon>
    </lineage>
</organism>
<keyword evidence="4" id="KW-1185">Reference proteome</keyword>
<reference evidence="4" key="1">
    <citation type="journal article" date="2019" name="Nat. Commun.">
        <title>The genome of broomcorn millet.</title>
        <authorList>
            <person name="Zou C."/>
            <person name="Miki D."/>
            <person name="Li D."/>
            <person name="Tang Q."/>
            <person name="Xiao L."/>
            <person name="Rajput S."/>
            <person name="Deng P."/>
            <person name="Jia W."/>
            <person name="Huang R."/>
            <person name="Zhang M."/>
            <person name="Sun Y."/>
            <person name="Hu J."/>
            <person name="Fu X."/>
            <person name="Schnable P.S."/>
            <person name="Li F."/>
            <person name="Zhang H."/>
            <person name="Feng B."/>
            <person name="Zhu X."/>
            <person name="Liu R."/>
            <person name="Schnable J.C."/>
            <person name="Zhu J.-K."/>
            <person name="Zhang H."/>
        </authorList>
    </citation>
    <scope>NUCLEOTIDE SEQUENCE [LARGE SCALE GENOMIC DNA]</scope>
</reference>
<comment type="caution">
    <text evidence="3">The sequence shown here is derived from an EMBL/GenBank/DDBJ whole genome shotgun (WGS) entry which is preliminary data.</text>
</comment>